<evidence type="ECO:0000256" key="2">
    <source>
        <dbReference type="ARBA" id="ARBA00022692"/>
    </source>
</evidence>
<gene>
    <name evidence="10" type="ORF">V1264_018201</name>
</gene>
<dbReference type="Gene3D" id="1.20.1070.10">
    <property type="entry name" value="Rhodopsin 7-helix transmembrane proteins"/>
    <property type="match status" value="1"/>
</dbReference>
<evidence type="ECO:0000256" key="5">
    <source>
        <dbReference type="ARBA" id="ARBA00023136"/>
    </source>
</evidence>
<feature type="domain" description="G-protein coupled receptors family 1 profile" evidence="9">
    <location>
        <begin position="65"/>
        <end position="341"/>
    </location>
</feature>
<reference evidence="10 11" key="1">
    <citation type="submission" date="2024-02" db="EMBL/GenBank/DDBJ databases">
        <title>Chromosome-scale genome assembly of the rough periwinkle Littorina saxatilis.</title>
        <authorList>
            <person name="De Jode A."/>
            <person name="Faria R."/>
            <person name="Formenti G."/>
            <person name="Sims Y."/>
            <person name="Smith T.P."/>
            <person name="Tracey A."/>
            <person name="Wood J.M.D."/>
            <person name="Zagrodzka Z.B."/>
            <person name="Johannesson K."/>
            <person name="Butlin R.K."/>
            <person name="Leder E.H."/>
        </authorList>
    </citation>
    <scope>NUCLEOTIDE SEQUENCE [LARGE SCALE GENOMIC DNA]</scope>
    <source>
        <strain evidence="10">Snail1</strain>
        <tissue evidence="10">Muscle</tissue>
    </source>
</reference>
<feature type="transmembrane region" description="Helical" evidence="8">
    <location>
        <begin position="118"/>
        <end position="140"/>
    </location>
</feature>
<evidence type="ECO:0000256" key="8">
    <source>
        <dbReference type="SAM" id="Phobius"/>
    </source>
</evidence>
<dbReference type="InterPro" id="IPR017452">
    <property type="entry name" value="GPCR_Rhodpsn_7TM"/>
</dbReference>
<evidence type="ECO:0000256" key="6">
    <source>
        <dbReference type="ARBA" id="ARBA00023170"/>
    </source>
</evidence>
<keyword evidence="5 8" id="KW-0472">Membrane</keyword>
<dbReference type="GO" id="GO:0004930">
    <property type="term" value="F:G protein-coupled receptor activity"/>
    <property type="evidence" value="ECO:0007669"/>
    <property type="project" value="UniProtKB-KW"/>
</dbReference>
<feature type="transmembrane region" description="Helical" evidence="8">
    <location>
        <begin position="161"/>
        <end position="182"/>
    </location>
</feature>
<dbReference type="GO" id="GO:0005886">
    <property type="term" value="C:plasma membrane"/>
    <property type="evidence" value="ECO:0007669"/>
    <property type="project" value="TreeGrafter"/>
</dbReference>
<organism evidence="10 11">
    <name type="scientific">Littorina saxatilis</name>
    <dbReference type="NCBI Taxonomy" id="31220"/>
    <lineage>
        <taxon>Eukaryota</taxon>
        <taxon>Metazoa</taxon>
        <taxon>Spiralia</taxon>
        <taxon>Lophotrochozoa</taxon>
        <taxon>Mollusca</taxon>
        <taxon>Gastropoda</taxon>
        <taxon>Caenogastropoda</taxon>
        <taxon>Littorinimorpha</taxon>
        <taxon>Littorinoidea</taxon>
        <taxon>Littorinidae</taxon>
        <taxon>Littorina</taxon>
    </lineage>
</organism>
<comment type="caution">
    <text evidence="10">The sequence shown here is derived from an EMBL/GenBank/DDBJ whole genome shotgun (WGS) entry which is preliminary data.</text>
</comment>
<dbReference type="InterPro" id="IPR000276">
    <property type="entry name" value="GPCR_Rhodpsn"/>
</dbReference>
<evidence type="ECO:0000256" key="3">
    <source>
        <dbReference type="ARBA" id="ARBA00022989"/>
    </source>
</evidence>
<dbReference type="AlphaFoldDB" id="A0AAN9BDU3"/>
<protein>
    <recommendedName>
        <fullName evidence="9">G-protein coupled receptors family 1 profile domain-containing protein</fullName>
    </recommendedName>
</protein>
<keyword evidence="6" id="KW-0675">Receptor</keyword>
<evidence type="ECO:0000259" key="9">
    <source>
        <dbReference type="PROSITE" id="PS50262"/>
    </source>
</evidence>
<dbReference type="PANTHER" id="PTHR24243">
    <property type="entry name" value="G-PROTEIN COUPLED RECEPTOR"/>
    <property type="match status" value="1"/>
</dbReference>
<dbReference type="SUPFAM" id="SSF81321">
    <property type="entry name" value="Family A G protein-coupled receptor-like"/>
    <property type="match status" value="1"/>
</dbReference>
<feature type="transmembrane region" description="Helical" evidence="8">
    <location>
        <begin position="281"/>
        <end position="306"/>
    </location>
</feature>
<dbReference type="EMBL" id="JBAMIC010000008">
    <property type="protein sequence ID" value="KAK7103266.1"/>
    <property type="molecule type" value="Genomic_DNA"/>
</dbReference>
<proteinExistence type="predicted"/>
<evidence type="ECO:0000313" key="11">
    <source>
        <dbReference type="Proteomes" id="UP001374579"/>
    </source>
</evidence>
<evidence type="ECO:0000256" key="1">
    <source>
        <dbReference type="ARBA" id="ARBA00004141"/>
    </source>
</evidence>
<dbReference type="PRINTS" id="PR00237">
    <property type="entry name" value="GPCRRHODOPSN"/>
</dbReference>
<keyword evidence="11" id="KW-1185">Reference proteome</keyword>
<feature type="transmembrane region" description="Helical" evidence="8">
    <location>
        <begin position="54"/>
        <end position="74"/>
    </location>
</feature>
<keyword evidence="2 8" id="KW-0812">Transmembrane</keyword>
<dbReference type="PROSITE" id="PS50262">
    <property type="entry name" value="G_PROTEIN_RECEP_F1_2"/>
    <property type="match status" value="1"/>
</dbReference>
<comment type="subcellular location">
    <subcellularLocation>
        <location evidence="1">Membrane</location>
        <topology evidence="1">Multi-pass membrane protein</topology>
    </subcellularLocation>
</comment>
<feature type="transmembrane region" description="Helical" evidence="8">
    <location>
        <begin position="321"/>
        <end position="344"/>
    </location>
</feature>
<feature type="transmembrane region" description="Helical" evidence="8">
    <location>
        <begin position="86"/>
        <end position="106"/>
    </location>
</feature>
<keyword evidence="3 8" id="KW-1133">Transmembrane helix</keyword>
<dbReference type="Pfam" id="PF00001">
    <property type="entry name" value="7tm_1"/>
    <property type="match status" value="1"/>
</dbReference>
<accession>A0AAN9BDU3</accession>
<keyword evidence="7" id="KW-0807">Transducer</keyword>
<evidence type="ECO:0000256" key="4">
    <source>
        <dbReference type="ARBA" id="ARBA00023040"/>
    </source>
</evidence>
<sequence>MNVTSPKHFVIPGDGTQADNGCLLQESFVPQDNPDNLISKQVDFWLTTVNSAGVIPLLSVVGVPGNVLSAAVFYTQGLRERINLCVFSLALVDIVVLIVTLCLSVEQVYRAFVGPSSFFITYFTGLTGFTWVSMFLSAAISTERCVCVVSPLRAQRMLPGWTLRGVLLLASTVLLTGMLVIAGPKHTIVCVYDPLTNVTSDIVYVTQYYKDNKKVLDILDVFIYATALPFIFLVVIVVTTSVTAVKLRSAARWRQQSSSAQPGAPSAAEHRDSREVALTKMLIATSVLFIVCLCPMLLVQVAMFLVPELKFGGRYHNMTSVLWSVISVFRCANSSFNFFVYHHLGSRFRNTLRQIARCRRARIRSGSADPINLSGRQEAFRPDCGKIGVHVVSQHVRE</sequence>
<keyword evidence="4" id="KW-0297">G-protein coupled receptor</keyword>
<name>A0AAN9BDU3_9CAEN</name>
<feature type="transmembrane region" description="Helical" evidence="8">
    <location>
        <begin position="221"/>
        <end position="245"/>
    </location>
</feature>
<evidence type="ECO:0000313" key="10">
    <source>
        <dbReference type="EMBL" id="KAK7103266.1"/>
    </source>
</evidence>
<dbReference type="Proteomes" id="UP001374579">
    <property type="component" value="Unassembled WGS sequence"/>
</dbReference>
<evidence type="ECO:0000256" key="7">
    <source>
        <dbReference type="ARBA" id="ARBA00023224"/>
    </source>
</evidence>
<dbReference type="PANTHER" id="PTHR24243:SF208">
    <property type="entry name" value="PYROKININ-1 RECEPTOR"/>
    <property type="match status" value="1"/>
</dbReference>